<sequence>MMQILPSSQDMSLPHSTVQASPSNLGLRTMETLVEDLYSFRDLFFESHPLSQAQEKAQLVQNQLDQTVDQLNRIQAKYEAEFSGDPKLKAEALFYHGRALNIARDHNGEAEKLLSRSVKLDPKLVKAWNELGECHWKRGDTETARTCFEGALNHESHKVCLRNLSITLRQAPASNLSHEDRIRNVESGLSKARESVQMDTSDGLSWAVLGNAYLAHFFTISQNPRTLKQAMSAYKQAEKDLVAKSSPDLFYNKGVALKYEEDYSGALECFDRASALDPEWESPKDHAKALFKWLCDLFSLIQQKGKLKTKRFNSLIESIHPKSLGPYGGGKFLPASGPSVNLEDIPFEKLTEGLNERKVILGKVIFSLQSLDGVPFTFCLADRSGHCIAVNLYNVSPGKGVIIGDSVAIAEPYFSKISIVREDKTISFDLVRVESPLVLVINGKKASQDFQAGIQMSTFTKSS</sequence>
<evidence type="ECO:0000256" key="3">
    <source>
        <dbReference type="SAM" id="Coils"/>
    </source>
</evidence>
<dbReference type="Pfam" id="PF13181">
    <property type="entry name" value="TPR_8"/>
    <property type="match status" value="2"/>
</dbReference>
<dbReference type="Gene3D" id="2.40.50.550">
    <property type="match status" value="1"/>
</dbReference>
<evidence type="ECO:0000256" key="1">
    <source>
        <dbReference type="ARBA" id="ARBA00022803"/>
    </source>
</evidence>
<name>A0A553PN89_TIGCA</name>
<organism evidence="6 7">
    <name type="scientific">Tigriopus californicus</name>
    <name type="common">Marine copepod</name>
    <dbReference type="NCBI Taxonomy" id="6832"/>
    <lineage>
        <taxon>Eukaryota</taxon>
        <taxon>Metazoa</taxon>
        <taxon>Ecdysozoa</taxon>
        <taxon>Arthropoda</taxon>
        <taxon>Crustacea</taxon>
        <taxon>Multicrustacea</taxon>
        <taxon>Hexanauplia</taxon>
        <taxon>Copepoda</taxon>
        <taxon>Harpacticoida</taxon>
        <taxon>Harpacticidae</taxon>
        <taxon>Tigriopus</taxon>
    </lineage>
</organism>
<dbReference type="SMART" id="SM00028">
    <property type="entry name" value="TPR"/>
    <property type="match status" value="3"/>
</dbReference>
<protein>
    <recommendedName>
        <fullName evidence="5">Tetratricopeptide repeat protein 5 OB fold domain-containing protein</fullName>
    </recommendedName>
</protein>
<evidence type="ECO:0000259" key="5">
    <source>
        <dbReference type="Pfam" id="PF16669"/>
    </source>
</evidence>
<feature type="repeat" description="TPR" evidence="2">
    <location>
        <begin position="125"/>
        <end position="158"/>
    </location>
</feature>
<dbReference type="InterPro" id="IPR011990">
    <property type="entry name" value="TPR-like_helical_dom_sf"/>
</dbReference>
<dbReference type="EMBL" id="VCGU01000002">
    <property type="protein sequence ID" value="TRY79134.1"/>
    <property type="molecule type" value="Genomic_DNA"/>
</dbReference>
<feature type="repeat" description="TPR" evidence="2">
    <location>
        <begin position="247"/>
        <end position="280"/>
    </location>
</feature>
<gene>
    <name evidence="6" type="ORF">TCAL_09041</name>
</gene>
<evidence type="ECO:0000313" key="6">
    <source>
        <dbReference type="EMBL" id="TRY79134.1"/>
    </source>
</evidence>
<evidence type="ECO:0000256" key="4">
    <source>
        <dbReference type="SAM" id="MobiDB-lite"/>
    </source>
</evidence>
<reference evidence="6 7" key="1">
    <citation type="journal article" date="2018" name="Nat. Ecol. Evol.">
        <title>Genomic signatures of mitonuclear coevolution across populations of Tigriopus californicus.</title>
        <authorList>
            <person name="Barreto F.S."/>
            <person name="Watson E.T."/>
            <person name="Lima T.G."/>
            <person name="Willett C.S."/>
            <person name="Edmands S."/>
            <person name="Li W."/>
            <person name="Burton R.S."/>
        </authorList>
    </citation>
    <scope>NUCLEOTIDE SEQUENCE [LARGE SCALE GENOMIC DNA]</scope>
    <source>
        <strain evidence="6 7">San Diego</strain>
    </source>
</reference>
<dbReference type="PANTHER" id="PTHR12558">
    <property type="entry name" value="CELL DIVISION CYCLE 16,23,27"/>
    <property type="match status" value="1"/>
</dbReference>
<dbReference type="STRING" id="6832.A0A553PN89"/>
<feature type="coiled-coil region" evidence="3">
    <location>
        <begin position="50"/>
        <end position="81"/>
    </location>
</feature>
<dbReference type="AlphaFoldDB" id="A0A553PN89"/>
<dbReference type="Gene3D" id="1.25.40.10">
    <property type="entry name" value="Tetratricopeptide repeat domain"/>
    <property type="match status" value="1"/>
</dbReference>
<comment type="caution">
    <text evidence="6">The sequence shown here is derived from an EMBL/GenBank/DDBJ whole genome shotgun (WGS) entry which is preliminary data.</text>
</comment>
<accession>A0A553PN89</accession>
<keyword evidence="1 2" id="KW-0802">TPR repeat</keyword>
<dbReference type="Proteomes" id="UP000318571">
    <property type="component" value="Chromosome 6"/>
</dbReference>
<keyword evidence="7" id="KW-1185">Reference proteome</keyword>
<proteinExistence type="predicted"/>
<dbReference type="Pfam" id="PF16669">
    <property type="entry name" value="TTC5_OB"/>
    <property type="match status" value="1"/>
</dbReference>
<dbReference type="PANTHER" id="PTHR12558:SF33">
    <property type="entry name" value="BLL7664 PROTEIN"/>
    <property type="match status" value="1"/>
</dbReference>
<dbReference type="InterPro" id="IPR019734">
    <property type="entry name" value="TPR_rpt"/>
</dbReference>
<dbReference type="InterPro" id="IPR032076">
    <property type="entry name" value="TTC5_OB"/>
</dbReference>
<dbReference type="PROSITE" id="PS50005">
    <property type="entry name" value="TPR"/>
    <property type="match status" value="2"/>
</dbReference>
<dbReference type="SUPFAM" id="SSF48452">
    <property type="entry name" value="TPR-like"/>
    <property type="match status" value="1"/>
</dbReference>
<feature type="domain" description="Tetratricopeptide repeat protein 5 OB fold" evidence="5">
    <location>
        <begin position="342"/>
        <end position="452"/>
    </location>
</feature>
<evidence type="ECO:0000313" key="7">
    <source>
        <dbReference type="Proteomes" id="UP000318571"/>
    </source>
</evidence>
<dbReference type="OrthoDB" id="423589at2759"/>
<dbReference type="InterPro" id="IPR038645">
    <property type="entry name" value="TTC5_OB_sf"/>
</dbReference>
<dbReference type="OMA" id="DECKGYE"/>
<evidence type="ECO:0000256" key="2">
    <source>
        <dbReference type="PROSITE-ProRule" id="PRU00339"/>
    </source>
</evidence>
<feature type="region of interest" description="Disordered" evidence="4">
    <location>
        <begin position="1"/>
        <end position="22"/>
    </location>
</feature>
<keyword evidence="3" id="KW-0175">Coiled coil</keyword>